<sequence>MSTLLGRMQSRFSRFHEVGDVDQQVKMNRKEIPQKKTIASLDGVRAIACFTVVGYHINLITRDTGIWDPKASSFGHAWMTALFLSGFSGVTLFFVLSGFLLFLPYARALLLKTPWPSLRLYCLRRALRIVPAYYITLALLLLFYDRSYLQLQHLGHIGLFLIFFMDSTKDTYQKVEGPFWTLAVEAQFYVLLPLLALGMRWLVHRLSIVGRGWVLIGCLCALMVWGVCIRAWGIESEQLSGQFYDAIQVIRMFLYGQTGKYLEDFAVGMLLSLCYVATQHPKGGYWAARLRQWSYCIGGIGLLALAGMMWWNTHFVFHFSPWEFLNTVSHTYPWVHEWLFACSYGACLVAILYGPNHLQRFFSWKPLRSLGNVSYSMYMWHFPLLMIFMIQVGYRLQNGNGLIIYGLYWLYAFLLIVPYSTLFYQLFEKPGIALSAKIGHRSRPLAEKIELPFSGEGEERTQKSKITVDV</sequence>
<dbReference type="AlphaFoldDB" id="A0A8J3I3B8"/>
<keyword evidence="3" id="KW-0012">Acyltransferase</keyword>
<feature type="domain" description="Acyltransferase 3" evidence="2">
    <location>
        <begin position="39"/>
        <end position="417"/>
    </location>
</feature>
<keyword evidence="1" id="KW-0472">Membrane</keyword>
<evidence type="ECO:0000313" key="4">
    <source>
        <dbReference type="Proteomes" id="UP000612362"/>
    </source>
</evidence>
<protein>
    <submittedName>
        <fullName evidence="3">Acyltransferase</fullName>
    </submittedName>
</protein>
<feature type="transmembrane region" description="Helical" evidence="1">
    <location>
        <begin position="293"/>
        <end position="311"/>
    </location>
</feature>
<dbReference type="GO" id="GO:0009103">
    <property type="term" value="P:lipopolysaccharide biosynthetic process"/>
    <property type="evidence" value="ECO:0007669"/>
    <property type="project" value="TreeGrafter"/>
</dbReference>
<comment type="caution">
    <text evidence="3">The sequence shown here is derived from an EMBL/GenBank/DDBJ whole genome shotgun (WGS) entry which is preliminary data.</text>
</comment>
<gene>
    <name evidence="3" type="ORF">KSX_41310</name>
</gene>
<feature type="transmembrane region" description="Helical" evidence="1">
    <location>
        <begin position="126"/>
        <end position="144"/>
    </location>
</feature>
<accession>A0A8J3I3B8</accession>
<dbReference type="Proteomes" id="UP000612362">
    <property type="component" value="Unassembled WGS sequence"/>
</dbReference>
<evidence type="ECO:0000256" key="1">
    <source>
        <dbReference type="SAM" id="Phobius"/>
    </source>
</evidence>
<feature type="transmembrane region" description="Helical" evidence="1">
    <location>
        <begin position="179"/>
        <end position="201"/>
    </location>
</feature>
<name>A0A8J3I3B8_9CHLR</name>
<keyword evidence="1" id="KW-0812">Transmembrane</keyword>
<feature type="transmembrane region" description="Helical" evidence="1">
    <location>
        <begin position="77"/>
        <end position="105"/>
    </location>
</feature>
<dbReference type="Pfam" id="PF01757">
    <property type="entry name" value="Acyl_transf_3"/>
    <property type="match status" value="1"/>
</dbReference>
<dbReference type="InterPro" id="IPR002656">
    <property type="entry name" value="Acyl_transf_3_dom"/>
</dbReference>
<dbReference type="InterPro" id="IPR050879">
    <property type="entry name" value="Acyltransferase_3"/>
</dbReference>
<dbReference type="RefSeq" id="WP_220195379.1">
    <property type="nucleotide sequence ID" value="NZ_BNJF01000002.1"/>
</dbReference>
<feature type="transmembrane region" description="Helical" evidence="1">
    <location>
        <begin position="331"/>
        <end position="354"/>
    </location>
</feature>
<dbReference type="GO" id="GO:0016020">
    <property type="term" value="C:membrane"/>
    <property type="evidence" value="ECO:0007669"/>
    <property type="project" value="TreeGrafter"/>
</dbReference>
<organism evidence="3 4">
    <name type="scientific">Ktedonospora formicarum</name>
    <dbReference type="NCBI Taxonomy" id="2778364"/>
    <lineage>
        <taxon>Bacteria</taxon>
        <taxon>Bacillati</taxon>
        <taxon>Chloroflexota</taxon>
        <taxon>Ktedonobacteria</taxon>
        <taxon>Ktedonobacterales</taxon>
        <taxon>Ktedonobacteraceae</taxon>
        <taxon>Ktedonospora</taxon>
    </lineage>
</organism>
<dbReference type="GO" id="GO:0016747">
    <property type="term" value="F:acyltransferase activity, transferring groups other than amino-acyl groups"/>
    <property type="evidence" value="ECO:0007669"/>
    <property type="project" value="InterPro"/>
</dbReference>
<keyword evidence="1" id="KW-1133">Transmembrane helix</keyword>
<evidence type="ECO:0000313" key="3">
    <source>
        <dbReference type="EMBL" id="GHO45968.1"/>
    </source>
</evidence>
<feature type="transmembrane region" description="Helical" evidence="1">
    <location>
        <begin position="37"/>
        <end position="57"/>
    </location>
</feature>
<dbReference type="EMBL" id="BNJF01000002">
    <property type="protein sequence ID" value="GHO45968.1"/>
    <property type="molecule type" value="Genomic_DNA"/>
</dbReference>
<evidence type="ECO:0000259" key="2">
    <source>
        <dbReference type="Pfam" id="PF01757"/>
    </source>
</evidence>
<proteinExistence type="predicted"/>
<reference evidence="3" key="1">
    <citation type="submission" date="2020-10" db="EMBL/GenBank/DDBJ databases">
        <title>Taxonomic study of unclassified bacteria belonging to the class Ktedonobacteria.</title>
        <authorList>
            <person name="Yabe S."/>
            <person name="Wang C.M."/>
            <person name="Zheng Y."/>
            <person name="Sakai Y."/>
            <person name="Cavaletti L."/>
            <person name="Monciardini P."/>
            <person name="Donadio S."/>
        </authorList>
    </citation>
    <scope>NUCLEOTIDE SEQUENCE</scope>
    <source>
        <strain evidence="3">SOSP1-1</strain>
    </source>
</reference>
<feature type="transmembrane region" description="Helical" evidence="1">
    <location>
        <begin position="375"/>
        <end position="394"/>
    </location>
</feature>
<keyword evidence="3" id="KW-0808">Transferase</keyword>
<keyword evidence="4" id="KW-1185">Reference proteome</keyword>
<feature type="transmembrane region" description="Helical" evidence="1">
    <location>
        <begin position="213"/>
        <end position="233"/>
    </location>
</feature>
<dbReference type="PANTHER" id="PTHR23028">
    <property type="entry name" value="ACETYLTRANSFERASE"/>
    <property type="match status" value="1"/>
</dbReference>
<feature type="transmembrane region" description="Helical" evidence="1">
    <location>
        <begin position="406"/>
        <end position="427"/>
    </location>
</feature>
<dbReference type="PANTHER" id="PTHR23028:SF53">
    <property type="entry name" value="ACYL_TRANSF_3 DOMAIN-CONTAINING PROTEIN"/>
    <property type="match status" value="1"/>
</dbReference>